<reference evidence="7" key="1">
    <citation type="submission" date="2009-10" db="EMBL/GenBank/DDBJ databases">
        <title>Complete sequence of Sulfolobus solfataricus 98/2.</title>
        <authorList>
            <consortium name="US DOE Joint Genome Institute"/>
            <person name="Lucas S."/>
            <person name="Copeland A."/>
            <person name="Lapidus A."/>
            <person name="Glavina del Rio T."/>
            <person name="Tice H."/>
            <person name="Bruce D."/>
            <person name="Goodwin L."/>
            <person name="Pitluck S."/>
            <person name="Munk A.C."/>
            <person name="Brettin T."/>
            <person name="Detter J.C."/>
            <person name="Han C."/>
            <person name="Tapia R."/>
            <person name="Larimer F."/>
            <person name="Land M."/>
            <person name="Hauser L."/>
            <person name="Kyrpides N."/>
            <person name="Ovchinnikova G."/>
            <person name="Mead D."/>
        </authorList>
    </citation>
    <scope>NUCLEOTIDE SEQUENCE [LARGE SCALE GENOMIC DNA]</scope>
    <source>
        <strain evidence="7">98/2</strain>
    </source>
</reference>
<dbReference type="HOGENOM" id="CLU_055690_5_3_2"/>
<dbReference type="GO" id="GO:0046872">
    <property type="term" value="F:metal ion binding"/>
    <property type="evidence" value="ECO:0007669"/>
    <property type="project" value="UniProtKB-KW"/>
</dbReference>
<dbReference type="Pfam" id="PF00355">
    <property type="entry name" value="Rieske"/>
    <property type="match status" value="1"/>
</dbReference>
<dbReference type="SUPFAM" id="SSF50022">
    <property type="entry name" value="ISP domain"/>
    <property type="match status" value="1"/>
</dbReference>
<evidence type="ECO:0000256" key="5">
    <source>
        <dbReference type="ARBA" id="ARBA00034078"/>
    </source>
</evidence>
<accession>D0KPX4</accession>
<dbReference type="Gene3D" id="2.102.10.10">
    <property type="entry name" value="Rieske [2Fe-2S] iron-sulphur domain"/>
    <property type="match status" value="1"/>
</dbReference>
<sequence length="108" mass="12509">MLVRVSSLSDLEEKKPRKFSINGIEVVIVRVGDKVFAIEAYCPHKGRNLEYGEVEGYKIRCDLHGYEYSLENGELIFNPYGKTSGWYFSPNLRIYKVEIKGKDIFIQI</sequence>
<evidence type="ECO:0000256" key="4">
    <source>
        <dbReference type="ARBA" id="ARBA00023014"/>
    </source>
</evidence>
<dbReference type="PROSITE" id="PS51296">
    <property type="entry name" value="RIESKE"/>
    <property type="match status" value="1"/>
</dbReference>
<name>D0KPX4_SACS9</name>
<dbReference type="AlphaFoldDB" id="D0KPX4"/>
<evidence type="ECO:0000256" key="1">
    <source>
        <dbReference type="ARBA" id="ARBA00022714"/>
    </source>
</evidence>
<evidence type="ECO:0000256" key="2">
    <source>
        <dbReference type="ARBA" id="ARBA00022723"/>
    </source>
</evidence>
<keyword evidence="4" id="KW-0411">Iron-sulfur</keyword>
<dbReference type="KEGG" id="sol:Ssol_2796"/>
<organism evidence="7">
    <name type="scientific">Saccharolobus solfataricus (strain 98/2)</name>
    <name type="common">Sulfolobus solfataricus</name>
    <dbReference type="NCBI Taxonomy" id="555311"/>
    <lineage>
        <taxon>Archaea</taxon>
        <taxon>Thermoproteota</taxon>
        <taxon>Thermoprotei</taxon>
        <taxon>Sulfolobales</taxon>
        <taxon>Sulfolobaceae</taxon>
        <taxon>Saccharolobus</taxon>
    </lineage>
</organism>
<evidence type="ECO:0000259" key="6">
    <source>
        <dbReference type="PROSITE" id="PS51296"/>
    </source>
</evidence>
<keyword evidence="2" id="KW-0479">Metal-binding</keyword>
<protein>
    <submittedName>
        <fullName evidence="7">Rieske (2Fe-2S) iron-sulphur domain protein</fullName>
    </submittedName>
</protein>
<dbReference type="EMBL" id="CP001800">
    <property type="protein sequence ID" value="ACX92878.1"/>
    <property type="molecule type" value="Genomic_DNA"/>
</dbReference>
<dbReference type="PANTHER" id="PTHR21496:SF0">
    <property type="entry name" value="RIESKE DOMAIN-CONTAINING PROTEIN"/>
    <property type="match status" value="1"/>
</dbReference>
<dbReference type="InterPro" id="IPR017941">
    <property type="entry name" value="Rieske_2Fe-2S"/>
</dbReference>
<dbReference type="GO" id="GO:0051537">
    <property type="term" value="F:2 iron, 2 sulfur cluster binding"/>
    <property type="evidence" value="ECO:0007669"/>
    <property type="project" value="UniProtKB-KW"/>
</dbReference>
<dbReference type="RefSeq" id="WP_009989803.1">
    <property type="nucleotide sequence ID" value="NZ_ACUK01000067.1"/>
</dbReference>
<dbReference type="PANTHER" id="PTHR21496">
    <property type="entry name" value="FERREDOXIN-RELATED"/>
    <property type="match status" value="1"/>
</dbReference>
<feature type="domain" description="Rieske" evidence="6">
    <location>
        <begin position="3"/>
        <end position="106"/>
    </location>
</feature>
<keyword evidence="3" id="KW-0408">Iron</keyword>
<proteinExistence type="predicted"/>
<dbReference type="CDD" id="cd03467">
    <property type="entry name" value="Rieske"/>
    <property type="match status" value="1"/>
</dbReference>
<gene>
    <name evidence="7" type="ordered locus">Ssol_2796</name>
</gene>
<comment type="cofactor">
    <cofactor evidence="5">
        <name>[2Fe-2S] cluster</name>
        <dbReference type="ChEBI" id="CHEBI:190135"/>
    </cofactor>
</comment>
<dbReference type="InterPro" id="IPR036922">
    <property type="entry name" value="Rieske_2Fe-2S_sf"/>
</dbReference>
<keyword evidence="1" id="KW-0001">2Fe-2S</keyword>
<evidence type="ECO:0000256" key="3">
    <source>
        <dbReference type="ARBA" id="ARBA00023004"/>
    </source>
</evidence>
<evidence type="ECO:0000313" key="7">
    <source>
        <dbReference type="EMBL" id="ACX92878.1"/>
    </source>
</evidence>
<dbReference type="GeneID" id="1453588"/>